<name>A0A9K3KKW8_9STRA</name>
<keyword evidence="1" id="KW-0472">Membrane</keyword>
<dbReference type="EMBL" id="JAGRRH010000022">
    <property type="protein sequence ID" value="KAG7345592.1"/>
    <property type="molecule type" value="Genomic_DNA"/>
</dbReference>
<dbReference type="OrthoDB" id="10266805at2759"/>
<dbReference type="Pfam" id="PF09423">
    <property type="entry name" value="PhoD"/>
    <property type="match status" value="1"/>
</dbReference>
<gene>
    <name evidence="3" type="ORF">IV203_033123</name>
</gene>
<reference evidence="3" key="2">
    <citation type="submission" date="2021-04" db="EMBL/GenBank/DDBJ databases">
        <authorList>
            <person name="Podell S."/>
        </authorList>
    </citation>
    <scope>NUCLEOTIDE SEQUENCE</scope>
    <source>
        <strain evidence="3">Hildebrandi</strain>
    </source>
</reference>
<dbReference type="InterPro" id="IPR018946">
    <property type="entry name" value="PhoD-like_MPP"/>
</dbReference>
<keyword evidence="1" id="KW-0812">Transmembrane</keyword>
<proteinExistence type="predicted"/>
<keyword evidence="4" id="KW-1185">Reference proteome</keyword>
<dbReference type="Proteomes" id="UP000693970">
    <property type="component" value="Unassembled WGS sequence"/>
</dbReference>
<reference evidence="3" key="1">
    <citation type="journal article" date="2021" name="Sci. Rep.">
        <title>Diploid genomic architecture of Nitzschia inconspicua, an elite biomass production diatom.</title>
        <authorList>
            <person name="Oliver A."/>
            <person name="Podell S."/>
            <person name="Pinowska A."/>
            <person name="Traller J.C."/>
            <person name="Smith S.R."/>
            <person name="McClure R."/>
            <person name="Beliaev A."/>
            <person name="Bohutskyi P."/>
            <person name="Hill E.A."/>
            <person name="Rabines A."/>
            <person name="Zheng H."/>
            <person name="Allen L.Z."/>
            <person name="Kuo A."/>
            <person name="Grigoriev I.V."/>
            <person name="Allen A.E."/>
            <person name="Hazlebeck D."/>
            <person name="Allen E.E."/>
        </authorList>
    </citation>
    <scope>NUCLEOTIDE SEQUENCE</scope>
    <source>
        <strain evidence="3">Hildebrandi</strain>
    </source>
</reference>
<evidence type="ECO:0000313" key="3">
    <source>
        <dbReference type="EMBL" id="KAG7345592.1"/>
    </source>
</evidence>
<comment type="caution">
    <text evidence="3">The sequence shown here is derived from an EMBL/GenBank/DDBJ whole genome shotgun (WGS) entry which is preliminary data.</text>
</comment>
<feature type="transmembrane region" description="Helical" evidence="1">
    <location>
        <begin position="506"/>
        <end position="534"/>
    </location>
</feature>
<accession>A0A9K3KKW8</accession>
<evidence type="ECO:0000259" key="2">
    <source>
        <dbReference type="Pfam" id="PF09423"/>
    </source>
</evidence>
<keyword evidence="1" id="KW-1133">Transmembrane helix</keyword>
<dbReference type="AlphaFoldDB" id="A0A9K3KKW8"/>
<organism evidence="3 4">
    <name type="scientific">Nitzschia inconspicua</name>
    <dbReference type="NCBI Taxonomy" id="303405"/>
    <lineage>
        <taxon>Eukaryota</taxon>
        <taxon>Sar</taxon>
        <taxon>Stramenopiles</taxon>
        <taxon>Ochrophyta</taxon>
        <taxon>Bacillariophyta</taxon>
        <taxon>Bacillariophyceae</taxon>
        <taxon>Bacillariophycidae</taxon>
        <taxon>Bacillariales</taxon>
        <taxon>Bacillariaceae</taxon>
        <taxon>Nitzschia</taxon>
    </lineage>
</organism>
<dbReference type="PANTHER" id="PTHR33987:SF1">
    <property type="entry name" value="CALCINEURIN-LIKE METALLO-PHOSPHOESTERASE SUPERFAMILY PROTEIN"/>
    <property type="match status" value="1"/>
</dbReference>
<evidence type="ECO:0000313" key="4">
    <source>
        <dbReference type="Proteomes" id="UP000693970"/>
    </source>
</evidence>
<dbReference type="PANTHER" id="PTHR33987">
    <property type="entry name" value="CALCINEURIN-LIKE METALLO-PHOSPHOESTERASE SUPERFAMILY PROTEIN"/>
    <property type="match status" value="1"/>
</dbReference>
<protein>
    <submittedName>
        <fullName evidence="3">PhoD-like phosphatase</fullName>
    </submittedName>
</protein>
<feature type="domain" description="PhoD-like phosphatase metallophosphatase" evidence="2">
    <location>
        <begin position="216"/>
        <end position="337"/>
    </location>
</feature>
<evidence type="ECO:0000256" key="1">
    <source>
        <dbReference type="SAM" id="Phobius"/>
    </source>
</evidence>
<sequence>MISIVGEYGSRTYYYGTRSSQAILGMSKERRTDNPHSPSRIIFGSCSSQHFEQPFWDVIQQRDPTAFVWAGDAVYADDRRDENGSILDGTPDYLRMLYQQQQHIPGYQALVRSGVSIFGTIDDHDYGTNNGDNTFPWKRENGMEFVSFLGLKEATSAMARRVSRGKGVYGVQVYDFGMDPKQTRLLSDTEAGLDPDVVSTKEWKKRKENVPERRQVVAVFVLDVRTNKTPWTKQIPERYSKYPDGDYLGEEQWTWFEEAIGRSDAAVNIIVSGVQVHAPWFYDGNLVENWSVFPKAQHRLYQAILQPNVRAPLLVTGDIHLTQLLRKDCNKLQQSSSHSTALESGTRVLYEITTSGMTHSWGSTDTSVCGRPNMSRLCRFYPYNALFSAIMTFAHWTSPWTALLKDTRTNMPQYSLARNIAEVEMDWEQNTIIVRLVGTEGQILLRQQWNMDDLSGSLGETDSMMLLSAKSFEIARKRLELDINATVSDDEFICVNYRGNPDPIQLAFSVLSIVTFAMLSSIYPLFVCVGLIIACSRRRPWSNSVRTKRKEN</sequence>
<dbReference type="CDD" id="cd07389">
    <property type="entry name" value="MPP_PhoD"/>
    <property type="match status" value="1"/>
</dbReference>